<dbReference type="Gene3D" id="3.20.190.10">
    <property type="entry name" value="MutM-like, N-terminal"/>
    <property type="match status" value="1"/>
</dbReference>
<evidence type="ECO:0000256" key="9">
    <source>
        <dbReference type="ARBA" id="ARBA00023125"/>
    </source>
</evidence>
<comment type="subunit">
    <text evidence="3 15">Monomer.</text>
</comment>
<feature type="active site" description="Schiff-base intermediate with DNA" evidence="15">
    <location>
        <position position="2"/>
    </location>
</feature>
<dbReference type="Proteomes" id="UP000318717">
    <property type="component" value="Unassembled WGS sequence"/>
</dbReference>
<comment type="caution">
    <text evidence="18">The sequence shown here is derived from an EMBL/GenBank/DDBJ whole genome shotgun (WGS) entry which is preliminary data.</text>
</comment>
<keyword evidence="6 15" id="KW-0863">Zinc-finger</keyword>
<dbReference type="EC" id="4.2.99.18" evidence="15"/>
<keyword evidence="9 15" id="KW-0238">DNA-binding</keyword>
<dbReference type="SMART" id="SM00898">
    <property type="entry name" value="Fapy_DNA_glyco"/>
    <property type="match status" value="1"/>
</dbReference>
<dbReference type="SUPFAM" id="SSF46946">
    <property type="entry name" value="S13-like H2TH domain"/>
    <property type="match status" value="1"/>
</dbReference>
<evidence type="ECO:0000256" key="13">
    <source>
        <dbReference type="ARBA" id="ARBA00023295"/>
    </source>
</evidence>
<dbReference type="PANTHER" id="PTHR22993">
    <property type="entry name" value="FORMAMIDOPYRIMIDINE-DNA GLYCOSYLASE"/>
    <property type="match status" value="1"/>
</dbReference>
<dbReference type="AlphaFoldDB" id="A0A4Y3HYG9"/>
<dbReference type="GO" id="GO:0034039">
    <property type="term" value="F:8-oxo-7,8-dihydroguanine DNA N-glycosylase activity"/>
    <property type="evidence" value="ECO:0007669"/>
    <property type="project" value="TreeGrafter"/>
</dbReference>
<keyword evidence="12 15" id="KW-0511">Multifunctional enzyme</keyword>
<evidence type="ECO:0000256" key="10">
    <source>
        <dbReference type="ARBA" id="ARBA00023204"/>
    </source>
</evidence>
<feature type="domain" description="FPG-type" evidence="16">
    <location>
        <begin position="235"/>
        <end position="269"/>
    </location>
</feature>
<reference evidence="18 19" key="1">
    <citation type="submission" date="2019-06" db="EMBL/GenBank/DDBJ databases">
        <title>Whole genome shotgun sequence of Vibrio inusitatus NBRC 102082.</title>
        <authorList>
            <person name="Hosoyama A."/>
            <person name="Uohara A."/>
            <person name="Ohji S."/>
            <person name="Ichikawa N."/>
        </authorList>
    </citation>
    <scope>NUCLEOTIDE SEQUENCE [LARGE SCALE GENOMIC DNA]</scope>
    <source>
        <strain evidence="18 19">NBRC 102082</strain>
    </source>
</reference>
<gene>
    <name evidence="15 18" type="primary">mutM</name>
    <name evidence="15" type="synonym">fpg</name>
    <name evidence="18" type="ORF">VIN01S_21080</name>
</gene>
<dbReference type="SMART" id="SM01232">
    <property type="entry name" value="H2TH"/>
    <property type="match status" value="1"/>
</dbReference>
<dbReference type="OrthoDB" id="9800855at2"/>
<evidence type="ECO:0000313" key="18">
    <source>
        <dbReference type="EMBL" id="GEA51304.1"/>
    </source>
</evidence>
<evidence type="ECO:0000259" key="16">
    <source>
        <dbReference type="PROSITE" id="PS51066"/>
    </source>
</evidence>
<keyword evidence="7 15" id="KW-0378">Hydrolase</keyword>
<evidence type="ECO:0000256" key="8">
    <source>
        <dbReference type="ARBA" id="ARBA00022833"/>
    </source>
</evidence>
<dbReference type="InterPro" id="IPR035937">
    <property type="entry name" value="FPG_N"/>
</dbReference>
<dbReference type="InterPro" id="IPR000214">
    <property type="entry name" value="Znf_DNA_glyclase/AP_lyase"/>
</dbReference>
<organism evidence="18 19">
    <name type="scientific">Vibrio inusitatus NBRC 102082</name>
    <dbReference type="NCBI Taxonomy" id="1219070"/>
    <lineage>
        <taxon>Bacteria</taxon>
        <taxon>Pseudomonadati</taxon>
        <taxon>Pseudomonadota</taxon>
        <taxon>Gammaproteobacteria</taxon>
        <taxon>Vibrionales</taxon>
        <taxon>Vibrionaceae</taxon>
        <taxon>Vibrio</taxon>
    </lineage>
</organism>
<dbReference type="Pfam" id="PF06831">
    <property type="entry name" value="H2TH"/>
    <property type="match status" value="1"/>
</dbReference>
<dbReference type="EMBL" id="BJLF01000009">
    <property type="protein sequence ID" value="GEA51304.1"/>
    <property type="molecule type" value="Genomic_DNA"/>
</dbReference>
<evidence type="ECO:0000256" key="4">
    <source>
        <dbReference type="ARBA" id="ARBA00022723"/>
    </source>
</evidence>
<dbReference type="SUPFAM" id="SSF57716">
    <property type="entry name" value="Glucocorticoid receptor-like (DNA-binding domain)"/>
    <property type="match status" value="1"/>
</dbReference>
<dbReference type="GO" id="GO:0140078">
    <property type="term" value="F:class I DNA-(apurinic or apyrimidinic site) endonuclease activity"/>
    <property type="evidence" value="ECO:0007669"/>
    <property type="project" value="UniProtKB-EC"/>
</dbReference>
<dbReference type="InterPro" id="IPR015886">
    <property type="entry name" value="H2TH_FPG"/>
</dbReference>
<evidence type="ECO:0000256" key="14">
    <source>
        <dbReference type="ARBA" id="ARBA00044632"/>
    </source>
</evidence>
<evidence type="ECO:0000256" key="11">
    <source>
        <dbReference type="ARBA" id="ARBA00023239"/>
    </source>
</evidence>
<feature type="active site" description="Proton donor; for beta-elimination activity" evidence="15">
    <location>
        <position position="57"/>
    </location>
</feature>
<evidence type="ECO:0000256" key="12">
    <source>
        <dbReference type="ARBA" id="ARBA00023268"/>
    </source>
</evidence>
<keyword evidence="5 15" id="KW-0227">DNA damage</keyword>
<feature type="binding site" evidence="15">
    <location>
        <position position="90"/>
    </location>
    <ligand>
        <name>DNA</name>
        <dbReference type="ChEBI" id="CHEBI:16991"/>
    </ligand>
</feature>
<dbReference type="FunFam" id="1.10.8.50:FF:000003">
    <property type="entry name" value="Formamidopyrimidine-DNA glycosylase"/>
    <property type="match status" value="1"/>
</dbReference>
<dbReference type="Pfam" id="PF06827">
    <property type="entry name" value="zf-FPG_IleRS"/>
    <property type="match status" value="1"/>
</dbReference>
<proteinExistence type="inferred from homology"/>
<dbReference type="CDD" id="cd08966">
    <property type="entry name" value="EcFpg-like_N"/>
    <property type="match status" value="1"/>
</dbReference>
<keyword evidence="19" id="KW-1185">Reference proteome</keyword>
<accession>A0A4Y3HYG9</accession>
<feature type="binding site" evidence="15">
    <location>
        <position position="109"/>
    </location>
    <ligand>
        <name>DNA</name>
        <dbReference type="ChEBI" id="CHEBI:16991"/>
    </ligand>
</feature>
<evidence type="ECO:0000313" key="19">
    <source>
        <dbReference type="Proteomes" id="UP000318717"/>
    </source>
</evidence>
<dbReference type="NCBIfam" id="NF002211">
    <property type="entry name" value="PRK01103.1"/>
    <property type="match status" value="1"/>
</dbReference>
<feature type="active site" description="Proton donor; for delta-elimination activity" evidence="15">
    <location>
        <position position="259"/>
    </location>
</feature>
<dbReference type="PROSITE" id="PS51068">
    <property type="entry name" value="FPG_CAT"/>
    <property type="match status" value="1"/>
</dbReference>
<evidence type="ECO:0000256" key="1">
    <source>
        <dbReference type="ARBA" id="ARBA00001668"/>
    </source>
</evidence>
<dbReference type="InterPro" id="IPR020629">
    <property type="entry name" value="FPG_Glyclase"/>
</dbReference>
<keyword evidence="13 15" id="KW-0326">Glycosidase</keyword>
<dbReference type="PANTHER" id="PTHR22993:SF9">
    <property type="entry name" value="FORMAMIDOPYRIMIDINE-DNA GLYCOSYLASE"/>
    <property type="match status" value="1"/>
</dbReference>
<dbReference type="InterPro" id="IPR015887">
    <property type="entry name" value="DNA_glyclase_Znf_dom_DNA_BS"/>
</dbReference>
<keyword evidence="8 15" id="KW-0862">Zinc</keyword>
<dbReference type="FunFam" id="3.20.190.10:FF:000001">
    <property type="entry name" value="Formamidopyrimidine-DNA glycosylase"/>
    <property type="match status" value="1"/>
</dbReference>
<evidence type="ECO:0000256" key="3">
    <source>
        <dbReference type="ARBA" id="ARBA00011245"/>
    </source>
</evidence>
<comment type="catalytic activity">
    <reaction evidence="1 15">
        <text>Hydrolysis of DNA containing ring-opened 7-methylguanine residues, releasing 2,6-diamino-4-hydroxy-5-(N-methyl)formamidopyrimidine.</text>
        <dbReference type="EC" id="3.2.2.23"/>
    </reaction>
</comment>
<keyword evidence="10 15" id="KW-0234">DNA repair</keyword>
<dbReference type="Gene3D" id="1.10.8.50">
    <property type="match status" value="1"/>
</dbReference>
<dbReference type="Pfam" id="PF01149">
    <property type="entry name" value="Fapy_DNA_glyco"/>
    <property type="match status" value="1"/>
</dbReference>
<dbReference type="HAMAP" id="MF_00103">
    <property type="entry name" value="Fapy_DNA_glycosyl"/>
    <property type="match status" value="1"/>
</dbReference>
<evidence type="ECO:0000256" key="5">
    <source>
        <dbReference type="ARBA" id="ARBA00022763"/>
    </source>
</evidence>
<dbReference type="GO" id="GO:0003684">
    <property type="term" value="F:damaged DNA binding"/>
    <property type="evidence" value="ECO:0007669"/>
    <property type="project" value="InterPro"/>
</dbReference>
<dbReference type="SUPFAM" id="SSF81624">
    <property type="entry name" value="N-terminal domain of MutM-like DNA repair proteins"/>
    <property type="match status" value="1"/>
</dbReference>
<comment type="function">
    <text evidence="15">Involved in base excision repair of DNA damaged by oxidation or by mutagenic agents. Acts as DNA glycosylase that recognizes and removes damaged bases. Has a preference for oxidized purines, such as 7,8-dihydro-8-oxoguanine (8-oxoG). Has AP (apurinic/apyrimidinic) lyase activity and introduces nicks in the DNA strand. Cleaves the DNA backbone by beta-delta elimination to generate a single-strand break at the site of the removed base with both 3'- and 5'-phosphates.</text>
</comment>
<comment type="catalytic activity">
    <reaction evidence="14 15">
        <text>2'-deoxyribonucleotide-(2'-deoxyribose 5'-phosphate)-2'-deoxyribonucleotide-DNA = a 3'-end 2'-deoxyribonucleotide-(2,3-dehydro-2,3-deoxyribose 5'-phosphate)-DNA + a 5'-end 5'-phospho-2'-deoxyribonucleoside-DNA + H(+)</text>
        <dbReference type="Rhea" id="RHEA:66592"/>
        <dbReference type="Rhea" id="RHEA-COMP:13180"/>
        <dbReference type="Rhea" id="RHEA-COMP:16897"/>
        <dbReference type="Rhea" id="RHEA-COMP:17067"/>
        <dbReference type="ChEBI" id="CHEBI:15378"/>
        <dbReference type="ChEBI" id="CHEBI:136412"/>
        <dbReference type="ChEBI" id="CHEBI:157695"/>
        <dbReference type="ChEBI" id="CHEBI:167181"/>
        <dbReference type="EC" id="4.2.99.18"/>
    </reaction>
</comment>
<comment type="cofactor">
    <cofactor evidence="15">
        <name>Zn(2+)</name>
        <dbReference type="ChEBI" id="CHEBI:29105"/>
    </cofactor>
    <text evidence="15">Binds 1 zinc ion per subunit.</text>
</comment>
<keyword evidence="4 15" id="KW-0479">Metal-binding</keyword>
<evidence type="ECO:0000259" key="17">
    <source>
        <dbReference type="PROSITE" id="PS51068"/>
    </source>
</evidence>
<evidence type="ECO:0000256" key="7">
    <source>
        <dbReference type="ARBA" id="ARBA00022801"/>
    </source>
</evidence>
<name>A0A4Y3HYG9_9VIBR</name>
<feature type="domain" description="Formamidopyrimidine-DNA glycosylase catalytic" evidence="17">
    <location>
        <begin position="2"/>
        <end position="112"/>
    </location>
</feature>
<dbReference type="PROSITE" id="PS01242">
    <property type="entry name" value="ZF_FPG_1"/>
    <property type="match status" value="1"/>
</dbReference>
<dbReference type="RefSeq" id="WP_141345623.1">
    <property type="nucleotide sequence ID" value="NZ_BJLF01000009.1"/>
</dbReference>
<dbReference type="EC" id="3.2.2.23" evidence="15"/>
<dbReference type="InterPro" id="IPR010663">
    <property type="entry name" value="Znf_FPG/IleRS"/>
</dbReference>
<evidence type="ECO:0000256" key="2">
    <source>
        <dbReference type="ARBA" id="ARBA00009409"/>
    </source>
</evidence>
<sequence>MPELPEVEVSRMGISPHITDQVIKKLVVRQRQLRWPVPEKLEQLEGVIIEAVERRAKYLLLRTEQGSIVVHLGMSGSLRIQDSNIEPTKHDHVDLVLENGKMLRYNDPRRFGSWLWVGNDESLALLDNLGPEPLSDEFCTEHIIPLAAKRRVAVKQFIMDNKVVVGVGNIYANESLFNARIHPLRPANSLSYDEWELLVDEIKLVLANAITQGGTTLNDFEQPDGKPGYFAQQLQVYGRAGEACPICKTEISQKMVGQRNTFWCESCQQQIEG</sequence>
<dbReference type="GO" id="GO:0006284">
    <property type="term" value="P:base-excision repair"/>
    <property type="evidence" value="ECO:0007669"/>
    <property type="project" value="InterPro"/>
</dbReference>
<feature type="binding site" evidence="15">
    <location>
        <position position="150"/>
    </location>
    <ligand>
        <name>DNA</name>
        <dbReference type="ChEBI" id="CHEBI:16991"/>
    </ligand>
</feature>
<evidence type="ECO:0000256" key="6">
    <source>
        <dbReference type="ARBA" id="ARBA00022771"/>
    </source>
</evidence>
<dbReference type="InterPro" id="IPR010979">
    <property type="entry name" value="Ribosomal_uS13-like_H2TH"/>
</dbReference>
<comment type="similarity">
    <text evidence="2 15">Belongs to the FPG family.</text>
</comment>
<evidence type="ECO:0000256" key="15">
    <source>
        <dbReference type="HAMAP-Rule" id="MF_00103"/>
    </source>
</evidence>
<dbReference type="NCBIfam" id="TIGR00577">
    <property type="entry name" value="fpg"/>
    <property type="match status" value="1"/>
</dbReference>
<dbReference type="GO" id="GO:0008270">
    <property type="term" value="F:zinc ion binding"/>
    <property type="evidence" value="ECO:0007669"/>
    <property type="project" value="UniProtKB-UniRule"/>
</dbReference>
<dbReference type="PROSITE" id="PS51066">
    <property type="entry name" value="ZF_FPG_2"/>
    <property type="match status" value="1"/>
</dbReference>
<keyword evidence="11 15" id="KW-0456">Lyase</keyword>
<dbReference type="InterPro" id="IPR012319">
    <property type="entry name" value="FPG_cat"/>
</dbReference>
<protein>
    <recommendedName>
        <fullName evidence="15">Formamidopyrimidine-DNA glycosylase</fullName>
        <shortName evidence="15">Fapy-DNA glycosylase</shortName>
        <ecNumber evidence="15">3.2.2.23</ecNumber>
    </recommendedName>
    <alternativeName>
        <fullName evidence="15">DNA-(apurinic or apyrimidinic site) lyase MutM</fullName>
        <shortName evidence="15">AP lyase MutM</shortName>
        <ecNumber evidence="15">4.2.99.18</ecNumber>
    </alternativeName>
</protein>
<feature type="active site" description="Proton donor" evidence="15">
    <location>
        <position position="3"/>
    </location>
</feature>